<evidence type="ECO:0000256" key="8">
    <source>
        <dbReference type="ARBA" id="ARBA00022741"/>
    </source>
</evidence>
<dbReference type="EC" id="2.7.9.1" evidence="4"/>
<reference evidence="15" key="2">
    <citation type="submission" date="2023-01" db="EMBL/GenBank/DDBJ databases">
        <title>Draft genome sequence of Maritalea porphyrae strain NBRC 107169.</title>
        <authorList>
            <person name="Sun Q."/>
            <person name="Mori K."/>
        </authorList>
    </citation>
    <scope>NUCLEOTIDE SEQUENCE</scope>
    <source>
        <strain evidence="15">NBRC 107169</strain>
    </source>
</reference>
<comment type="caution">
    <text evidence="15">The sequence shown here is derived from an EMBL/GenBank/DDBJ whole genome shotgun (WGS) entry which is preliminary data.</text>
</comment>
<keyword evidence="9" id="KW-0418">Kinase</keyword>
<keyword evidence="6" id="KW-0808">Transferase</keyword>
<keyword evidence="11" id="KW-0460">Magnesium</keyword>
<evidence type="ECO:0000256" key="7">
    <source>
        <dbReference type="ARBA" id="ARBA00022723"/>
    </source>
</evidence>
<name>A0ABQ5URD7_9HYPH</name>
<dbReference type="InterPro" id="IPR036637">
    <property type="entry name" value="Phosphohistidine_dom_sf"/>
</dbReference>
<dbReference type="InterPro" id="IPR015813">
    <property type="entry name" value="Pyrv/PenolPyrv_kinase-like_dom"/>
</dbReference>
<keyword evidence="10" id="KW-0067">ATP-binding</keyword>
<dbReference type="Pfam" id="PF00391">
    <property type="entry name" value="PEP-utilizers"/>
    <property type="match status" value="1"/>
</dbReference>
<evidence type="ECO:0000256" key="3">
    <source>
        <dbReference type="ARBA" id="ARBA00007837"/>
    </source>
</evidence>
<dbReference type="PANTHER" id="PTHR22931">
    <property type="entry name" value="PHOSPHOENOLPYRUVATE DIKINASE-RELATED"/>
    <property type="match status" value="1"/>
</dbReference>
<dbReference type="Gene3D" id="3.20.20.60">
    <property type="entry name" value="Phosphoenolpyruvate-binding domains"/>
    <property type="match status" value="1"/>
</dbReference>
<keyword evidence="16" id="KW-1185">Reference proteome</keyword>
<accession>A0ABQ5URD7</accession>
<evidence type="ECO:0000256" key="9">
    <source>
        <dbReference type="ARBA" id="ARBA00022777"/>
    </source>
</evidence>
<dbReference type="EMBL" id="BSNI01000002">
    <property type="protein sequence ID" value="GLQ17831.1"/>
    <property type="molecule type" value="Genomic_DNA"/>
</dbReference>
<comment type="function">
    <text evidence="2">Catalyzes the reversible phosphorylation of pyruvate and phosphate.</text>
</comment>
<evidence type="ECO:0000256" key="1">
    <source>
        <dbReference type="ARBA" id="ARBA00001946"/>
    </source>
</evidence>
<evidence type="ECO:0000256" key="10">
    <source>
        <dbReference type="ARBA" id="ARBA00022840"/>
    </source>
</evidence>
<protein>
    <recommendedName>
        <fullName evidence="5">Pyruvate, phosphate dikinase</fullName>
        <ecNumber evidence="4">2.7.9.1</ecNumber>
    </recommendedName>
    <alternativeName>
        <fullName evidence="12">Pyruvate, orthophosphate dikinase</fullName>
    </alternativeName>
</protein>
<evidence type="ECO:0000259" key="14">
    <source>
        <dbReference type="Pfam" id="PF02896"/>
    </source>
</evidence>
<dbReference type="InterPro" id="IPR018274">
    <property type="entry name" value="PEP_util_AS"/>
</dbReference>
<dbReference type="SUPFAM" id="SSF56059">
    <property type="entry name" value="Glutathione synthetase ATP-binding domain-like"/>
    <property type="match status" value="1"/>
</dbReference>
<gene>
    <name evidence="15" type="ORF">GCM10007879_20800</name>
</gene>
<reference evidence="15" key="1">
    <citation type="journal article" date="2014" name="Int. J. Syst. Evol. Microbiol.">
        <title>Complete genome of a new Firmicutes species belonging to the dominant human colonic microbiota ('Ruminococcus bicirculans') reveals two chromosomes and a selective capacity to utilize plant glucans.</title>
        <authorList>
            <consortium name="NISC Comparative Sequencing Program"/>
            <person name="Wegmann U."/>
            <person name="Louis P."/>
            <person name="Goesmann A."/>
            <person name="Henrissat B."/>
            <person name="Duncan S.H."/>
            <person name="Flint H.J."/>
        </authorList>
    </citation>
    <scope>NUCLEOTIDE SEQUENCE</scope>
    <source>
        <strain evidence="15">NBRC 107169</strain>
    </source>
</reference>
<dbReference type="PROSITE" id="PS00742">
    <property type="entry name" value="PEP_ENZYMES_2"/>
    <property type="match status" value="1"/>
</dbReference>
<evidence type="ECO:0000256" key="2">
    <source>
        <dbReference type="ARBA" id="ARBA00003144"/>
    </source>
</evidence>
<dbReference type="SUPFAM" id="SSF51621">
    <property type="entry name" value="Phosphoenolpyruvate/pyruvate domain"/>
    <property type="match status" value="1"/>
</dbReference>
<dbReference type="PIRSF" id="PIRSF000853">
    <property type="entry name" value="PPDK"/>
    <property type="match status" value="1"/>
</dbReference>
<dbReference type="Proteomes" id="UP001161405">
    <property type="component" value="Unassembled WGS sequence"/>
</dbReference>
<evidence type="ECO:0000256" key="6">
    <source>
        <dbReference type="ARBA" id="ARBA00022679"/>
    </source>
</evidence>
<sequence>MFAIAPANERPLLSREQERLVVGKAAWVFAMARSGQRVCPTICITREAWEAVKSAKPGSPLHTNWVAALFKLVPKGEEPPQLVVRTAAQTHMAGLARVRGKVDAPKRESDAADTSKPLGRAIDRAFESYLHGTPVWTIDTGRDLSLEQIVLVQAATEQKPFSILTRSTSTGELGPFKLQGQPELPQLANPVAAKQLCRKMDALSGAHMVCLVAEDKGELVFLSARPVQANISANLEAAIDRVSNGDWTPRKAVSEIDPAQLPQILHPRLTGKKRGTPLSNGLGVSPGAASGAIVFSSEDASRYRARGKDCILVSVETGPSDIEGMQAAAGILTARGGITSHAAVIARVTGKPCVAGVRTMSIDPDHTKVRLGEREFLAGAEITIDGGTGEVYAGALPLSQPKIGGALGTLLDWADGSRTIEVRTNVETEESARIALSFGAEGIGLARSEHMFFSTERMVALRRMIFSQNDRDRKQALDGLVEYQADDYARLFSTMEGLPITVRLFDPPLHEFLPRSEEELEDAAASLGLETERLRNRLERMAEVNPMLGHRGCRLAISHPEILDMQIRALIAGARAAIDAHDIQVNLEIMVPFVSSAREVNWVRTKILQLMERLGVNQTESFKFSIGTMIELPRAALRAYDIAKHVDFFSFGTNDLTQTTFGISRDDAPAFLATYQRRGLYDADPFVTIDKKGVGELIKIAIQRGKEANPDLKIGICGEHAGDPESLRFFAGLNVDYVSCSPYRLPIARLALAQSQN</sequence>
<organism evidence="15 16">
    <name type="scientific">Maritalea porphyrae</name>
    <dbReference type="NCBI Taxonomy" id="880732"/>
    <lineage>
        <taxon>Bacteria</taxon>
        <taxon>Pseudomonadati</taxon>
        <taxon>Pseudomonadota</taxon>
        <taxon>Alphaproteobacteria</taxon>
        <taxon>Hyphomicrobiales</taxon>
        <taxon>Devosiaceae</taxon>
        <taxon>Maritalea</taxon>
    </lineage>
</organism>
<dbReference type="Gene3D" id="3.50.30.10">
    <property type="entry name" value="Phosphohistidine domain"/>
    <property type="match status" value="1"/>
</dbReference>
<feature type="domain" description="PEP-utilising enzyme mobile" evidence="13">
    <location>
        <begin position="308"/>
        <end position="389"/>
    </location>
</feature>
<feature type="domain" description="PEP-utilising enzyme C-terminal" evidence="14">
    <location>
        <begin position="407"/>
        <end position="756"/>
    </location>
</feature>
<dbReference type="InterPro" id="IPR010121">
    <property type="entry name" value="Pyruvate_phosphate_dikinase"/>
</dbReference>
<proteinExistence type="inferred from homology"/>
<keyword evidence="8" id="KW-0547">Nucleotide-binding</keyword>
<comment type="cofactor">
    <cofactor evidence="1">
        <name>Mg(2+)</name>
        <dbReference type="ChEBI" id="CHEBI:18420"/>
    </cofactor>
</comment>
<evidence type="ECO:0000313" key="15">
    <source>
        <dbReference type="EMBL" id="GLQ17831.1"/>
    </source>
</evidence>
<dbReference type="PANTHER" id="PTHR22931:SF9">
    <property type="entry name" value="PYRUVATE, PHOSPHATE DIKINASE 1, CHLOROPLASTIC"/>
    <property type="match status" value="1"/>
</dbReference>
<dbReference type="InterPro" id="IPR000121">
    <property type="entry name" value="PEP_util_C"/>
</dbReference>
<evidence type="ECO:0000259" key="13">
    <source>
        <dbReference type="Pfam" id="PF00391"/>
    </source>
</evidence>
<dbReference type="InterPro" id="IPR008279">
    <property type="entry name" value="PEP-util_enz_mobile_dom"/>
</dbReference>
<dbReference type="PROSITE" id="PS00370">
    <property type="entry name" value="PEP_ENZYMES_PHOS_SITE"/>
    <property type="match status" value="1"/>
</dbReference>
<dbReference type="InterPro" id="IPR040442">
    <property type="entry name" value="Pyrv_kinase-like_dom_sf"/>
</dbReference>
<dbReference type="Pfam" id="PF02896">
    <property type="entry name" value="PEP-utilizers_C"/>
    <property type="match status" value="1"/>
</dbReference>
<evidence type="ECO:0000256" key="11">
    <source>
        <dbReference type="ARBA" id="ARBA00022842"/>
    </source>
</evidence>
<evidence type="ECO:0000313" key="16">
    <source>
        <dbReference type="Proteomes" id="UP001161405"/>
    </source>
</evidence>
<evidence type="ECO:0000256" key="4">
    <source>
        <dbReference type="ARBA" id="ARBA00011994"/>
    </source>
</evidence>
<keyword evidence="7" id="KW-0479">Metal-binding</keyword>
<dbReference type="SUPFAM" id="SSF52009">
    <property type="entry name" value="Phosphohistidine domain"/>
    <property type="match status" value="1"/>
</dbReference>
<comment type="similarity">
    <text evidence="3">Belongs to the PEP-utilizing enzyme family.</text>
</comment>
<evidence type="ECO:0000256" key="5">
    <source>
        <dbReference type="ARBA" id="ARBA00020138"/>
    </source>
</evidence>
<dbReference type="Gene3D" id="1.10.189.10">
    <property type="entry name" value="Pyruvate Phosphate Dikinase, domain 2"/>
    <property type="match status" value="1"/>
</dbReference>
<evidence type="ECO:0000256" key="12">
    <source>
        <dbReference type="ARBA" id="ARBA00032883"/>
    </source>
</evidence>
<dbReference type="InterPro" id="IPR023151">
    <property type="entry name" value="PEP_util_CS"/>
</dbReference>